<protein>
    <submittedName>
        <fullName evidence="1">Uncharacterized protein</fullName>
    </submittedName>
</protein>
<dbReference type="AlphaFoldDB" id="A0AAI8WEU7"/>
<dbReference type="Proteomes" id="UP000509460">
    <property type="component" value="Chromosome"/>
</dbReference>
<dbReference type="EMBL" id="AP019810">
    <property type="protein sequence ID" value="BBM15865.1"/>
    <property type="molecule type" value="Genomic_DNA"/>
</dbReference>
<evidence type="ECO:0000313" key="2">
    <source>
        <dbReference type="Proteomes" id="UP000509460"/>
    </source>
</evidence>
<proteinExistence type="predicted"/>
<evidence type="ECO:0000313" key="1">
    <source>
        <dbReference type="EMBL" id="BBM15865.1"/>
    </source>
</evidence>
<gene>
    <name evidence="1" type="ORF">EM151A_2704</name>
</gene>
<sequence>MDKREERKAQELLAVEKQSVQVLKNTFADIAEVKFERSAKNDMTGSYGLFVTMKNTKGQSVYFSYGFWKENDDIGDYGLENEEVQKVGITNEKIKIIYTNGEEEIL</sequence>
<reference evidence="1 2" key="1">
    <citation type="submission" date="2019-07" db="EMBL/GenBank/DDBJ databases">
        <title>antibiotic susceptibility of plant-derived lactic acid bacteria.</title>
        <authorList>
            <person name="Sugiyama M."/>
            <person name="Noda M."/>
        </authorList>
    </citation>
    <scope>NUCLEOTIDE SEQUENCE [LARGE SCALE GENOMIC DNA]</scope>
    <source>
        <strain evidence="1 2">15-1A</strain>
    </source>
</reference>
<organism evidence="1 2">
    <name type="scientific">Enterococcus mundtii</name>
    <dbReference type="NCBI Taxonomy" id="53346"/>
    <lineage>
        <taxon>Bacteria</taxon>
        <taxon>Bacillati</taxon>
        <taxon>Bacillota</taxon>
        <taxon>Bacilli</taxon>
        <taxon>Lactobacillales</taxon>
        <taxon>Enterococcaceae</taxon>
        <taxon>Enterococcus</taxon>
    </lineage>
</organism>
<accession>A0AAI8WEU7</accession>
<name>A0AAI8WEU7_ENTMU</name>